<evidence type="ECO:0000256" key="3">
    <source>
        <dbReference type="ARBA" id="ARBA00023143"/>
    </source>
</evidence>
<dbReference type="RefSeq" id="WP_185255862.1">
    <property type="nucleotide sequence ID" value="NZ_AP023368.1"/>
</dbReference>
<evidence type="ECO:0000313" key="9">
    <source>
        <dbReference type="Proteomes" id="UP000515703"/>
    </source>
</evidence>
<dbReference type="Pfam" id="PF00460">
    <property type="entry name" value="Flg_bb_rod"/>
    <property type="match status" value="1"/>
</dbReference>
<name>A0A7I8DP54_9FIRM</name>
<dbReference type="InterPro" id="IPR010930">
    <property type="entry name" value="Flg_bb/hook_C_dom"/>
</dbReference>
<keyword evidence="8" id="KW-0969">Cilium</keyword>
<dbReference type="GO" id="GO:0071978">
    <property type="term" value="P:bacterial-type flagellum-dependent swarming motility"/>
    <property type="evidence" value="ECO:0007669"/>
    <property type="project" value="TreeGrafter"/>
</dbReference>
<protein>
    <recommendedName>
        <fullName evidence="4">Flagellar hook protein FlgE</fullName>
    </recommendedName>
</protein>
<evidence type="ECO:0000256" key="4">
    <source>
        <dbReference type="RuleBase" id="RU362116"/>
    </source>
</evidence>
<evidence type="ECO:0000259" key="7">
    <source>
        <dbReference type="Pfam" id="PF22692"/>
    </source>
</evidence>
<feature type="domain" description="Flagellar basal body rod protein N-terminal" evidence="5">
    <location>
        <begin position="5"/>
        <end position="35"/>
    </location>
</feature>
<keyword evidence="8" id="KW-0966">Cell projection</keyword>
<evidence type="ECO:0000259" key="6">
    <source>
        <dbReference type="Pfam" id="PF06429"/>
    </source>
</evidence>
<accession>A0A7I8DP54</accession>
<dbReference type="InterPro" id="IPR020013">
    <property type="entry name" value="Flagellar_FlgE/F/G"/>
</dbReference>
<evidence type="ECO:0000313" key="8">
    <source>
        <dbReference type="EMBL" id="BCK00160.1"/>
    </source>
</evidence>
<reference evidence="8 9" key="2">
    <citation type="submission" date="2020-08" db="EMBL/GenBank/DDBJ databases">
        <authorList>
            <person name="Ueki A."/>
            <person name="Tonouchi A."/>
        </authorList>
    </citation>
    <scope>NUCLEOTIDE SEQUENCE [LARGE SCALE GENOMIC DNA]</scope>
    <source>
        <strain evidence="8 9">CTTW</strain>
    </source>
</reference>
<feature type="domain" description="Flagellar hook protein FlgE/F/G-like D1" evidence="7">
    <location>
        <begin position="98"/>
        <end position="153"/>
    </location>
</feature>
<dbReference type="NCBIfam" id="TIGR03506">
    <property type="entry name" value="FlgEFG_subfam"/>
    <property type="match status" value="1"/>
</dbReference>
<dbReference type="PANTHER" id="PTHR30435:SF1">
    <property type="entry name" value="FLAGELLAR HOOK PROTEIN FLGE"/>
    <property type="match status" value="1"/>
</dbReference>
<dbReference type="GO" id="GO:0009425">
    <property type="term" value="C:bacterial-type flagellum basal body"/>
    <property type="evidence" value="ECO:0007669"/>
    <property type="project" value="UniProtKB-SubCell"/>
</dbReference>
<keyword evidence="8" id="KW-0282">Flagellum</keyword>
<organism evidence="8 9">
    <name type="scientific">Anaerocolumna chitinilytica</name>
    <dbReference type="NCBI Taxonomy" id="1727145"/>
    <lineage>
        <taxon>Bacteria</taxon>
        <taxon>Bacillati</taxon>
        <taxon>Bacillota</taxon>
        <taxon>Clostridia</taxon>
        <taxon>Lachnospirales</taxon>
        <taxon>Lachnospiraceae</taxon>
        <taxon>Anaerocolumna</taxon>
    </lineage>
</organism>
<feature type="domain" description="Flagellar basal-body/hook protein C-terminal" evidence="6">
    <location>
        <begin position="432"/>
        <end position="476"/>
    </location>
</feature>
<comment type="subcellular location">
    <subcellularLocation>
        <location evidence="1 4">Bacterial flagellum basal body</location>
    </subcellularLocation>
</comment>
<evidence type="ECO:0000256" key="2">
    <source>
        <dbReference type="ARBA" id="ARBA00009677"/>
    </source>
</evidence>
<dbReference type="PROSITE" id="PS00588">
    <property type="entry name" value="FLAGELLA_BB_ROD"/>
    <property type="match status" value="1"/>
</dbReference>
<dbReference type="InterPro" id="IPR037925">
    <property type="entry name" value="FlgE/F/G-like"/>
</dbReference>
<dbReference type="GO" id="GO:0009424">
    <property type="term" value="C:bacterial-type flagellum hook"/>
    <property type="evidence" value="ECO:0007669"/>
    <property type="project" value="TreeGrafter"/>
</dbReference>
<proteinExistence type="inferred from homology"/>
<dbReference type="InterPro" id="IPR053967">
    <property type="entry name" value="LlgE_F_G-like_D1"/>
</dbReference>
<dbReference type="GO" id="GO:0005829">
    <property type="term" value="C:cytosol"/>
    <property type="evidence" value="ECO:0007669"/>
    <property type="project" value="TreeGrafter"/>
</dbReference>
<dbReference type="PANTHER" id="PTHR30435">
    <property type="entry name" value="FLAGELLAR PROTEIN"/>
    <property type="match status" value="1"/>
</dbReference>
<dbReference type="KEGG" id="acht:bsdcttw_32000"/>
<evidence type="ECO:0000259" key="5">
    <source>
        <dbReference type="Pfam" id="PF00460"/>
    </source>
</evidence>
<dbReference type="Pfam" id="PF22692">
    <property type="entry name" value="LlgE_F_G_D1"/>
    <property type="match status" value="1"/>
</dbReference>
<dbReference type="Proteomes" id="UP000515703">
    <property type="component" value="Chromosome"/>
</dbReference>
<dbReference type="AlphaFoldDB" id="A0A7I8DP54"/>
<comment type="similarity">
    <text evidence="2 4">Belongs to the flagella basal body rod proteins family.</text>
</comment>
<evidence type="ECO:0000256" key="1">
    <source>
        <dbReference type="ARBA" id="ARBA00004117"/>
    </source>
</evidence>
<dbReference type="Pfam" id="PF06429">
    <property type="entry name" value="Flg_bbr_C"/>
    <property type="match status" value="1"/>
</dbReference>
<reference evidence="8 9" key="1">
    <citation type="submission" date="2020-08" db="EMBL/GenBank/DDBJ databases">
        <title>Draft genome sequencing of an Anaerocolumna strain isolated from anoxic soil subjected to BSD treatment.</title>
        <authorList>
            <person name="Uek A."/>
            <person name="Tonouchi A."/>
        </authorList>
    </citation>
    <scope>NUCLEOTIDE SEQUENCE [LARGE SCALE GENOMIC DNA]</scope>
    <source>
        <strain evidence="8 9">CTTW</strain>
    </source>
</reference>
<dbReference type="InterPro" id="IPR019776">
    <property type="entry name" value="Flagellar_basal_body_rod_CS"/>
</dbReference>
<dbReference type="InterPro" id="IPR001444">
    <property type="entry name" value="Flag_bb_rod_N"/>
</dbReference>
<keyword evidence="3 4" id="KW-0975">Bacterial flagellum</keyword>
<keyword evidence="9" id="KW-1185">Reference proteome</keyword>
<comment type="function">
    <text evidence="4">A flexible structure which links the flagellar filament to the drive apparatus in the basal body.</text>
</comment>
<gene>
    <name evidence="8" type="primary">flgE</name>
    <name evidence="8" type="ORF">bsdcttw_32000</name>
</gene>
<dbReference type="EMBL" id="AP023368">
    <property type="protein sequence ID" value="BCK00160.1"/>
    <property type="molecule type" value="Genomic_DNA"/>
</dbReference>
<dbReference type="SUPFAM" id="SSF117143">
    <property type="entry name" value="Flagellar hook protein flgE"/>
    <property type="match status" value="1"/>
</dbReference>
<sequence>MMRSLYSGISGLSVHQTKMDVIGNNIANVNTVGYKSSRVAFSDIFYQTIQSATGPNEATGAAGQNGMQIGLGSTVSSIVSSITKNGGAQRTDNPFDIMINGDSFFVVNQGGTNYFTKAGDFKVDADGTLCTSSGATVMGWQVDPKDPTRTVADMVSPLRIMAPENQYSAPVATTNSYISGNIDSKDTQIAYGASGKTVTVSFYDNLGQSYNATLKLNQVSATDTHDYTVQLVDITDSKGKSILVTKDASGNYTKSGAELSTFKFGNSSYTVDSATGAVTLDTPPVLSFDPTTGKFHGIGADASATGKSIKMISGMSTATNHFSDINIDFSTITMFAGSGNTTLSSTPGDLDGLGKGRKAGHMTGLSVDTSGKIYGSYDNGDNRLLGQIAVASFSNPAGLEAKGGNMFAETQNSGKFDGIGHDVSSDGGSFTTGVLEMSNVDLASEFTEMITTQRGFQANSKIITTSDTLLEELINLKR</sequence>